<gene>
    <name evidence="2" type="ORF">MNEG_12605</name>
</gene>
<sequence length="261" mass="25023">MAGADSVTITGSEAGLNLGTRLLSDLVGSSAGDAETLRRGIQQSLEVRTEALQKRLEARGAADSDADAPGGGAADGGLLSPGRGGVGALAGRGLTAALGRGVGGRGLSPRREKVELFILDPLVVAGGTTAAGAARRDPNNPLLSVTDSVHDAQGESAGVGAAAGASAGTSSAGTSGGGADGGGGGDGSAVVMTPLQPEFVTSSLDSDSDSSDSDTEERSVVVAGVSGNGNGNHAYARRVATDAGAPLRNGSKGSLSSSDGA</sequence>
<dbReference type="KEGG" id="mng:MNEG_12605"/>
<dbReference type="GeneID" id="25729984"/>
<reference evidence="2 3" key="1">
    <citation type="journal article" date="2013" name="BMC Genomics">
        <title>Reconstruction of the lipid metabolism for the microalga Monoraphidium neglectum from its genome sequence reveals characteristics suitable for biofuel production.</title>
        <authorList>
            <person name="Bogen C."/>
            <person name="Al-Dilaimi A."/>
            <person name="Albersmeier A."/>
            <person name="Wichmann J."/>
            <person name="Grundmann M."/>
            <person name="Rupp O."/>
            <person name="Lauersen K.J."/>
            <person name="Blifernez-Klassen O."/>
            <person name="Kalinowski J."/>
            <person name="Goesmann A."/>
            <person name="Mussgnug J.H."/>
            <person name="Kruse O."/>
        </authorList>
    </citation>
    <scope>NUCLEOTIDE SEQUENCE [LARGE SCALE GENOMIC DNA]</scope>
    <source>
        <strain evidence="2 3">SAG 48.87</strain>
    </source>
</reference>
<feature type="region of interest" description="Disordered" evidence="1">
    <location>
        <begin position="156"/>
        <end position="261"/>
    </location>
</feature>
<proteinExistence type="predicted"/>
<dbReference type="AlphaFoldDB" id="A0A0D2KHQ6"/>
<feature type="region of interest" description="Disordered" evidence="1">
    <location>
        <begin position="56"/>
        <end position="79"/>
    </location>
</feature>
<evidence type="ECO:0000256" key="1">
    <source>
        <dbReference type="SAM" id="MobiDB-lite"/>
    </source>
</evidence>
<feature type="compositionally biased region" description="Acidic residues" evidence="1">
    <location>
        <begin position="206"/>
        <end position="215"/>
    </location>
</feature>
<dbReference type="EMBL" id="KK103550">
    <property type="protein sequence ID" value="KIY95358.1"/>
    <property type="molecule type" value="Genomic_DNA"/>
</dbReference>
<organism evidence="2 3">
    <name type="scientific">Monoraphidium neglectum</name>
    <dbReference type="NCBI Taxonomy" id="145388"/>
    <lineage>
        <taxon>Eukaryota</taxon>
        <taxon>Viridiplantae</taxon>
        <taxon>Chlorophyta</taxon>
        <taxon>core chlorophytes</taxon>
        <taxon>Chlorophyceae</taxon>
        <taxon>CS clade</taxon>
        <taxon>Sphaeropleales</taxon>
        <taxon>Selenastraceae</taxon>
        <taxon>Monoraphidium</taxon>
    </lineage>
</organism>
<dbReference type="RefSeq" id="XP_013894378.1">
    <property type="nucleotide sequence ID" value="XM_014038924.1"/>
</dbReference>
<evidence type="ECO:0000313" key="3">
    <source>
        <dbReference type="Proteomes" id="UP000054498"/>
    </source>
</evidence>
<feature type="compositionally biased region" description="Low complexity" evidence="1">
    <location>
        <begin position="156"/>
        <end position="173"/>
    </location>
</feature>
<keyword evidence="3" id="KW-1185">Reference proteome</keyword>
<dbReference type="Proteomes" id="UP000054498">
    <property type="component" value="Unassembled WGS sequence"/>
</dbReference>
<protein>
    <submittedName>
        <fullName evidence="2">Uncharacterized protein</fullName>
    </submittedName>
</protein>
<feature type="compositionally biased region" description="Gly residues" evidence="1">
    <location>
        <begin position="174"/>
        <end position="187"/>
    </location>
</feature>
<feature type="compositionally biased region" description="Polar residues" evidence="1">
    <location>
        <begin position="251"/>
        <end position="261"/>
    </location>
</feature>
<evidence type="ECO:0000313" key="2">
    <source>
        <dbReference type="EMBL" id="KIY95358.1"/>
    </source>
</evidence>
<name>A0A0D2KHQ6_9CHLO</name>
<accession>A0A0D2KHQ6</accession>